<dbReference type="OrthoDB" id="9815836at2"/>
<reference evidence="2 3" key="1">
    <citation type="submission" date="2019-03" db="EMBL/GenBank/DDBJ databases">
        <title>Genomic Encyclopedia of Type Strains, Phase III (KMG-III): the genomes of soil and plant-associated and newly described type strains.</title>
        <authorList>
            <person name="Whitman W."/>
        </authorList>
    </citation>
    <scope>NUCLEOTIDE SEQUENCE [LARGE SCALE GENOMIC DNA]</scope>
    <source>
        <strain evidence="2 3">VKM Ac-2575</strain>
    </source>
</reference>
<proteinExistence type="predicted"/>
<evidence type="ECO:0000256" key="1">
    <source>
        <dbReference type="SAM" id="SignalP"/>
    </source>
</evidence>
<dbReference type="SUPFAM" id="SSF51445">
    <property type="entry name" value="(Trans)glycosidases"/>
    <property type="match status" value="1"/>
</dbReference>
<dbReference type="Gene3D" id="3.20.20.80">
    <property type="entry name" value="Glycosidases"/>
    <property type="match status" value="1"/>
</dbReference>
<dbReference type="EMBL" id="SOCE01000001">
    <property type="protein sequence ID" value="TDU87217.1"/>
    <property type="molecule type" value="Genomic_DNA"/>
</dbReference>
<keyword evidence="3" id="KW-1185">Reference proteome</keyword>
<keyword evidence="1" id="KW-0732">Signal</keyword>
<dbReference type="Proteomes" id="UP000295151">
    <property type="component" value="Unassembled WGS sequence"/>
</dbReference>
<sequence length="342" mass="36687">MTKLRNWMIAATTAAVLAVAPATVSTASAAPRATPPPPLTFGIYPGGYAGGGSTNGKPDDPVKISKALTRLQNGRAPLLLRDYIGCDSPYPDSTTALLKPGRRLDLVVSYSGEDMADWTACLREKVRLYGPVTDTISVTLEQNYLPVPNGNTALVQGVIAAREAADRNGLRRLQIGMDEIEAPFVYTAFWQDLARLGGAPFAKAVGFVGVDLYPNAGLPGTDPVPDPAEWIRQTLDVVRNQEMPLAGLGADVPIRVAENGWSTYAGPDRTPAAQAHELTREILAVNAVRGTYNVTSYEMFALRDDVTGSANPFDGFGLMTDDYSPKPMFWIYQGLIAALGKR</sequence>
<dbReference type="AlphaFoldDB" id="A0A4R7T7W8"/>
<evidence type="ECO:0000313" key="3">
    <source>
        <dbReference type="Proteomes" id="UP000295151"/>
    </source>
</evidence>
<gene>
    <name evidence="2" type="ORF">EV138_0735</name>
</gene>
<name>A0A4R7T7W8_9ACTN</name>
<evidence type="ECO:0000313" key="2">
    <source>
        <dbReference type="EMBL" id="TDU87217.1"/>
    </source>
</evidence>
<feature type="chain" id="PRO_5020596650" description="Glycosyl hydrolase family 18 (Putative chitinase)" evidence="1">
    <location>
        <begin position="30"/>
        <end position="342"/>
    </location>
</feature>
<dbReference type="RefSeq" id="WP_133977018.1">
    <property type="nucleotide sequence ID" value="NZ_SOCE01000001.1"/>
</dbReference>
<evidence type="ECO:0008006" key="4">
    <source>
        <dbReference type="Google" id="ProtNLM"/>
    </source>
</evidence>
<comment type="caution">
    <text evidence="2">The sequence shown here is derived from an EMBL/GenBank/DDBJ whole genome shotgun (WGS) entry which is preliminary data.</text>
</comment>
<feature type="signal peptide" evidence="1">
    <location>
        <begin position="1"/>
        <end position="29"/>
    </location>
</feature>
<accession>A0A4R7T7W8</accession>
<dbReference type="InterPro" id="IPR017853">
    <property type="entry name" value="GH"/>
</dbReference>
<protein>
    <recommendedName>
        <fullName evidence="4">Glycosyl hydrolase family 18 (Putative chitinase)</fullName>
    </recommendedName>
</protein>
<organism evidence="2 3">
    <name type="scientific">Kribbella voronezhensis</name>
    <dbReference type="NCBI Taxonomy" id="2512212"/>
    <lineage>
        <taxon>Bacteria</taxon>
        <taxon>Bacillati</taxon>
        <taxon>Actinomycetota</taxon>
        <taxon>Actinomycetes</taxon>
        <taxon>Propionibacteriales</taxon>
        <taxon>Kribbellaceae</taxon>
        <taxon>Kribbella</taxon>
    </lineage>
</organism>